<dbReference type="SUPFAM" id="SSF81273">
    <property type="entry name" value="H-NS histone-like proteins"/>
    <property type="match status" value="1"/>
</dbReference>
<comment type="subcellular location">
    <subcellularLocation>
        <location evidence="1">Cytoplasm</location>
        <location evidence="1">Nucleoid</location>
    </subcellularLocation>
</comment>
<evidence type="ECO:0000313" key="7">
    <source>
        <dbReference type="EMBL" id="MDN3712809.1"/>
    </source>
</evidence>
<sequence>MPIDLDALSLSELRDLRNKVERAISSYEDRRRKEAMAAIESAAREHGFNLAELTGIKLSKSKVAAKYANPEDASQTWSGRGRKPRWVQEHLDNGKPMGELEI</sequence>
<dbReference type="InterPro" id="IPR027444">
    <property type="entry name" value="H-NS_C_dom"/>
</dbReference>
<evidence type="ECO:0000256" key="2">
    <source>
        <dbReference type="ARBA" id="ARBA00010610"/>
    </source>
</evidence>
<dbReference type="SMART" id="SM00528">
    <property type="entry name" value="HNS"/>
    <property type="match status" value="1"/>
</dbReference>
<dbReference type="EMBL" id="JAUFRC010000001">
    <property type="protein sequence ID" value="MDN3712809.1"/>
    <property type="molecule type" value="Genomic_DNA"/>
</dbReference>
<dbReference type="RefSeq" id="WP_377683348.1">
    <property type="nucleotide sequence ID" value="NZ_JBHMDZ010000001.1"/>
</dbReference>
<dbReference type="InterPro" id="IPR037150">
    <property type="entry name" value="H-NS_C_dom_sf"/>
</dbReference>
<dbReference type="Pfam" id="PF00816">
    <property type="entry name" value="Histone_HNS"/>
    <property type="match status" value="1"/>
</dbReference>
<evidence type="ECO:0000256" key="4">
    <source>
        <dbReference type="ARBA" id="ARBA00023125"/>
    </source>
</evidence>
<dbReference type="PANTHER" id="PTHR38097:SF2">
    <property type="entry name" value="DNA-BINDING PROTEIN STPA"/>
    <property type="match status" value="1"/>
</dbReference>
<proteinExistence type="inferred from homology"/>
<keyword evidence="3" id="KW-0963">Cytoplasm</keyword>
<gene>
    <name evidence="7" type="ORF">QWZ10_15470</name>
</gene>
<dbReference type="PANTHER" id="PTHR38097">
    <property type="match status" value="1"/>
</dbReference>
<name>A0ABT8DBU4_9RHOB</name>
<protein>
    <submittedName>
        <fullName evidence="7">H-NS histone family protein</fullName>
    </submittedName>
</protein>
<keyword evidence="4" id="KW-0238">DNA-binding</keyword>
<feature type="region of interest" description="Disordered" evidence="5">
    <location>
        <begin position="70"/>
        <end position="102"/>
    </location>
</feature>
<evidence type="ECO:0000313" key="8">
    <source>
        <dbReference type="Proteomes" id="UP001243846"/>
    </source>
</evidence>
<evidence type="ECO:0000256" key="5">
    <source>
        <dbReference type="SAM" id="MobiDB-lite"/>
    </source>
</evidence>
<reference evidence="8" key="1">
    <citation type="journal article" date="2019" name="Int. J. Syst. Evol. Microbiol.">
        <title>The Global Catalogue of Microorganisms (GCM) 10K type strain sequencing project: providing services to taxonomists for standard genome sequencing and annotation.</title>
        <authorList>
            <consortium name="The Broad Institute Genomics Platform"/>
            <consortium name="The Broad Institute Genome Sequencing Center for Infectious Disease"/>
            <person name="Wu L."/>
            <person name="Ma J."/>
        </authorList>
    </citation>
    <scope>NUCLEOTIDE SEQUENCE [LARGE SCALE GENOMIC DNA]</scope>
    <source>
        <strain evidence="8">CECT 8482</strain>
    </source>
</reference>
<evidence type="ECO:0000259" key="6">
    <source>
        <dbReference type="SMART" id="SM00528"/>
    </source>
</evidence>
<dbReference type="Gene3D" id="4.10.430.10">
    <property type="entry name" value="Histone-like protein H-NS, C-terminal domain"/>
    <property type="match status" value="1"/>
</dbReference>
<dbReference type="Proteomes" id="UP001243846">
    <property type="component" value="Unassembled WGS sequence"/>
</dbReference>
<organism evidence="7 8">
    <name type="scientific">Paracoccus cavernae</name>
    <dbReference type="NCBI Taxonomy" id="1571207"/>
    <lineage>
        <taxon>Bacteria</taxon>
        <taxon>Pseudomonadati</taxon>
        <taxon>Pseudomonadota</taxon>
        <taxon>Alphaproteobacteria</taxon>
        <taxon>Rhodobacterales</taxon>
        <taxon>Paracoccaceae</taxon>
        <taxon>Paracoccus</taxon>
    </lineage>
</organism>
<keyword evidence="8" id="KW-1185">Reference proteome</keyword>
<evidence type="ECO:0000256" key="1">
    <source>
        <dbReference type="ARBA" id="ARBA00004453"/>
    </source>
</evidence>
<evidence type="ECO:0000256" key="3">
    <source>
        <dbReference type="ARBA" id="ARBA00022490"/>
    </source>
</evidence>
<feature type="domain" description="DNA-binding protein H-NS-like C-terminal" evidence="6">
    <location>
        <begin position="57"/>
        <end position="102"/>
    </location>
</feature>
<comment type="caution">
    <text evidence="7">The sequence shown here is derived from an EMBL/GenBank/DDBJ whole genome shotgun (WGS) entry which is preliminary data.</text>
</comment>
<accession>A0ABT8DBU4</accession>
<comment type="similarity">
    <text evidence="2">Belongs to the histone-like protein H-NS family.</text>
</comment>